<gene>
    <name evidence="1" type="ORF">AAAT05_07940</name>
</gene>
<keyword evidence="2" id="KW-1185">Reference proteome</keyword>
<dbReference type="InterPro" id="IPR024524">
    <property type="entry name" value="DUF3800"/>
</dbReference>
<dbReference type="Proteomes" id="UP001478817">
    <property type="component" value="Unassembled WGS sequence"/>
</dbReference>
<reference evidence="1 2" key="1">
    <citation type="submission" date="2024-04" db="EMBL/GenBank/DDBJ databases">
        <title>Human intestinal bacterial collection.</title>
        <authorList>
            <person name="Pauvert C."/>
            <person name="Hitch T.C.A."/>
            <person name="Clavel T."/>
        </authorList>
    </citation>
    <scope>NUCLEOTIDE SEQUENCE [LARGE SCALE GENOMIC DNA]</scope>
    <source>
        <strain evidence="1 2">CLA-AA-H197</strain>
    </source>
</reference>
<name>A0ABV1IH94_9ACTN</name>
<dbReference type="RefSeq" id="WP_349182925.1">
    <property type="nucleotide sequence ID" value="NZ_JBBNGS010000015.1"/>
</dbReference>
<evidence type="ECO:0000313" key="2">
    <source>
        <dbReference type="Proteomes" id="UP001478817"/>
    </source>
</evidence>
<organism evidence="1 2">
    <name type="scientific">Paratractidigestivibacter faecalis</name>
    <dbReference type="NCBI Taxonomy" id="2292441"/>
    <lineage>
        <taxon>Bacteria</taxon>
        <taxon>Bacillati</taxon>
        <taxon>Actinomycetota</taxon>
        <taxon>Coriobacteriia</taxon>
        <taxon>Coriobacteriales</taxon>
        <taxon>Atopobiaceae</taxon>
        <taxon>Paratractidigestivibacter</taxon>
    </lineage>
</organism>
<accession>A0ABV1IH94</accession>
<proteinExistence type="predicted"/>
<comment type="caution">
    <text evidence="1">The sequence shown here is derived from an EMBL/GenBank/DDBJ whole genome shotgun (WGS) entry which is preliminary data.</text>
</comment>
<evidence type="ECO:0000313" key="1">
    <source>
        <dbReference type="EMBL" id="MEQ2638268.1"/>
    </source>
</evidence>
<dbReference type="Pfam" id="PF12686">
    <property type="entry name" value="DUF3800"/>
    <property type="match status" value="1"/>
</dbReference>
<dbReference type="EMBL" id="JBBNGS010000015">
    <property type="protein sequence ID" value="MEQ2638268.1"/>
    <property type="molecule type" value="Genomic_DNA"/>
</dbReference>
<protein>
    <submittedName>
        <fullName evidence="1">DUF3800 domain-containing protein</fullName>
    </submittedName>
</protein>
<sequence>MAELSVFIDESGNSRRDSKYYLLTLVFHKQDEDIKSSIGTYEISLIDRGLVNIPFHINPLLRGNDVYASVSVRDRVRLLSCFRAFANKLPFKYHTFSYEKRLYENDAELFGKIRRDLVLFLFDNLDTIQPYETVKIYYDNGPEEVTRVIHSAFEYALGRQGIVYRNCPPTRYRLQQVADYACGIELASLKYERATSGATEALFFGTWREFKKNFLKKLRQHAV</sequence>